<keyword evidence="2 4" id="KW-0863">Zinc-finger</keyword>
<feature type="domain" description="TRAF-type" evidence="6">
    <location>
        <begin position="166"/>
        <end position="204"/>
    </location>
</feature>
<accession>A0ABQ8UMT6</accession>
<dbReference type="InterPro" id="IPR001841">
    <property type="entry name" value="Znf_RING"/>
</dbReference>
<protein>
    <submittedName>
        <fullName evidence="7">TNF-receptor-associated factor 1</fullName>
    </submittedName>
</protein>
<evidence type="ECO:0000259" key="5">
    <source>
        <dbReference type="PROSITE" id="PS50089"/>
    </source>
</evidence>
<dbReference type="InterPro" id="IPR043136">
    <property type="entry name" value="B30.2/SPRY_sf"/>
</dbReference>
<dbReference type="PROSITE" id="PS50145">
    <property type="entry name" value="ZF_TRAF"/>
    <property type="match status" value="2"/>
</dbReference>
<evidence type="ECO:0000256" key="2">
    <source>
        <dbReference type="ARBA" id="ARBA00022771"/>
    </source>
</evidence>
<dbReference type="Proteomes" id="UP001141327">
    <property type="component" value="Unassembled WGS sequence"/>
</dbReference>
<evidence type="ECO:0000256" key="4">
    <source>
        <dbReference type="PROSITE-ProRule" id="PRU00207"/>
    </source>
</evidence>
<dbReference type="EMBL" id="JAPMOS010000017">
    <property type="protein sequence ID" value="KAJ4459787.1"/>
    <property type="molecule type" value="Genomic_DNA"/>
</dbReference>
<dbReference type="Gene3D" id="2.60.120.920">
    <property type="match status" value="1"/>
</dbReference>
<dbReference type="InterPro" id="IPR001293">
    <property type="entry name" value="Znf_TRAF"/>
</dbReference>
<dbReference type="InterPro" id="IPR013083">
    <property type="entry name" value="Znf_RING/FYVE/PHD"/>
</dbReference>
<dbReference type="Pfam" id="PF02176">
    <property type="entry name" value="zf-TRAF"/>
    <property type="match status" value="1"/>
</dbReference>
<name>A0ABQ8UMT6_9EUKA</name>
<keyword evidence="3 4" id="KW-0862">Zinc</keyword>
<keyword evidence="8" id="KW-1185">Reference proteome</keyword>
<dbReference type="PROSITE" id="PS50089">
    <property type="entry name" value="ZF_RING_2"/>
    <property type="match status" value="1"/>
</dbReference>
<dbReference type="SUPFAM" id="SSF57850">
    <property type="entry name" value="RING/U-box"/>
    <property type="match status" value="1"/>
</dbReference>
<gene>
    <name evidence="7" type="ORF">PAPYR_4184</name>
</gene>
<feature type="domain" description="TRAF-type" evidence="6">
    <location>
        <begin position="112"/>
        <end position="156"/>
    </location>
</feature>
<feature type="zinc finger region" description="TRAF-type" evidence="4">
    <location>
        <begin position="112"/>
        <end position="156"/>
    </location>
</feature>
<evidence type="ECO:0000313" key="8">
    <source>
        <dbReference type="Proteomes" id="UP001141327"/>
    </source>
</evidence>
<evidence type="ECO:0000256" key="1">
    <source>
        <dbReference type="ARBA" id="ARBA00022723"/>
    </source>
</evidence>
<evidence type="ECO:0000259" key="6">
    <source>
        <dbReference type="PROSITE" id="PS50145"/>
    </source>
</evidence>
<feature type="domain" description="RING-type" evidence="5">
    <location>
        <begin position="28"/>
        <end position="68"/>
    </location>
</feature>
<evidence type="ECO:0000313" key="7">
    <source>
        <dbReference type="EMBL" id="KAJ4459787.1"/>
    </source>
</evidence>
<organism evidence="7 8">
    <name type="scientific">Paratrimastix pyriformis</name>
    <dbReference type="NCBI Taxonomy" id="342808"/>
    <lineage>
        <taxon>Eukaryota</taxon>
        <taxon>Metamonada</taxon>
        <taxon>Preaxostyla</taxon>
        <taxon>Paratrimastigidae</taxon>
        <taxon>Paratrimastix</taxon>
    </lineage>
</organism>
<evidence type="ECO:0000256" key="3">
    <source>
        <dbReference type="ARBA" id="ARBA00022833"/>
    </source>
</evidence>
<proteinExistence type="predicted"/>
<feature type="zinc finger region" description="TRAF-type" evidence="4">
    <location>
        <begin position="166"/>
        <end position="204"/>
    </location>
</feature>
<reference evidence="7" key="1">
    <citation type="journal article" date="2022" name="bioRxiv">
        <title>Genomics of Preaxostyla Flagellates Illuminates Evolutionary Transitions and the Path Towards Mitochondrial Loss.</title>
        <authorList>
            <person name="Novak L.V.F."/>
            <person name="Treitli S.C."/>
            <person name="Pyrih J."/>
            <person name="Halakuc P."/>
            <person name="Pipaliya S.V."/>
            <person name="Vacek V."/>
            <person name="Brzon O."/>
            <person name="Soukal P."/>
            <person name="Eme L."/>
            <person name="Dacks J.B."/>
            <person name="Karnkowska A."/>
            <person name="Elias M."/>
            <person name="Hampl V."/>
        </authorList>
    </citation>
    <scope>NUCLEOTIDE SEQUENCE</scope>
    <source>
        <strain evidence="7">RCP-MX</strain>
    </source>
</reference>
<keyword evidence="1 4" id="KW-0479">Metal-binding</keyword>
<dbReference type="Gene3D" id="3.30.40.10">
    <property type="entry name" value="Zinc/RING finger domain, C3HC4 (zinc finger)"/>
    <property type="match status" value="3"/>
</dbReference>
<dbReference type="SUPFAM" id="SSF49599">
    <property type="entry name" value="TRAF domain-like"/>
    <property type="match status" value="1"/>
</dbReference>
<sequence length="461" mass="50416">MADVPALEEGYPTDRFVDPSSVYPEFICPICQCVMRSPVNVLCEASHKMCENCCTAWFRKSRTCPSCREAAPPQAPRRDISLANMISRLTIACFRKDLGCQWTGKLEMLAKHEDSECGFRLLNCPNQGCPERALAKCLPSHLESCPFKPLVCQFCKQSYLQRDKNHPEQCPKSPIPCPRKCGTMVSRDSLPGHLLVCVDVTCICGEKGPRGLVERHLTEDLLNHFFMLAQRLAVAEHDLAACKQALAQKGIAIPSVGAPVPVIPAPIAPTVATSLFNLPSLPMPLLAPVAAAAPTYKSDGIAVSTDGTTAIVKGVSTRHNVLLSETKITRGWVEITILVHIPQPASYYVGCVPEIPTPAEMTTGFRLAAVPKNGWGLHDYEQSVGIYSRNELAAPSKSGFKTGNYVRMRIDVDAGDLIFWVNDAQCAEIRRNPQISAGCYPMCVMFNEGAEWKLVAVTKSN</sequence>
<dbReference type="PANTHER" id="PTHR10131">
    <property type="entry name" value="TNF RECEPTOR ASSOCIATED FACTOR"/>
    <property type="match status" value="1"/>
</dbReference>
<comment type="caution">
    <text evidence="7">The sequence shown here is derived from an EMBL/GenBank/DDBJ whole genome shotgun (WGS) entry which is preliminary data.</text>
</comment>
<dbReference type="PANTHER" id="PTHR10131:SF94">
    <property type="entry name" value="TNF RECEPTOR-ASSOCIATED FACTOR 4"/>
    <property type="match status" value="1"/>
</dbReference>